<reference evidence="1 2" key="1">
    <citation type="submission" date="2018-04" db="EMBL/GenBank/DDBJ databases">
        <title>WGS assembly of Panicum hallii var. hallii HAL2.</title>
        <authorList>
            <person name="Lovell J."/>
            <person name="Jenkins J."/>
            <person name="Lowry D."/>
            <person name="Mamidi S."/>
            <person name="Sreedasyam A."/>
            <person name="Weng X."/>
            <person name="Barry K."/>
            <person name="Bonette J."/>
            <person name="Campitelli B."/>
            <person name="Daum C."/>
            <person name="Gordon S."/>
            <person name="Gould B."/>
            <person name="Lipzen A."/>
            <person name="MacQueen A."/>
            <person name="Palacio-Mejia J."/>
            <person name="Plott C."/>
            <person name="Shakirov E."/>
            <person name="Shu S."/>
            <person name="Yoshinaga Y."/>
            <person name="Zane M."/>
            <person name="Rokhsar D."/>
            <person name="Grimwood J."/>
            <person name="Schmutz J."/>
            <person name="Juenger T."/>
        </authorList>
    </citation>
    <scope>NUCLEOTIDE SEQUENCE [LARGE SCALE GENOMIC DNA]</scope>
    <source>
        <strain evidence="2">cv. HAL2</strain>
    </source>
</reference>
<accession>A0A2T7C4N2</accession>
<gene>
    <name evidence="1" type="ORF">GQ55_9G185900</name>
</gene>
<keyword evidence="2" id="KW-1185">Reference proteome</keyword>
<dbReference type="Gramene" id="PUZ38308">
    <property type="protein sequence ID" value="PUZ38308"/>
    <property type="gene ID" value="GQ55_9G185900"/>
</dbReference>
<dbReference type="AlphaFoldDB" id="A0A2T7C4N2"/>
<evidence type="ECO:0000313" key="1">
    <source>
        <dbReference type="EMBL" id="PUZ38308.1"/>
    </source>
</evidence>
<sequence length="89" mass="9115">MSSPALWPASLSASTPRWALIYLPAAASPADARLPAAAGLLCLLDAASSLGAVSVQKLNGLGPSYFIAWSNFSPETEWIGIKIEGSGNA</sequence>
<dbReference type="Proteomes" id="UP000244336">
    <property type="component" value="Chromosome 9"/>
</dbReference>
<evidence type="ECO:0000313" key="2">
    <source>
        <dbReference type="Proteomes" id="UP000244336"/>
    </source>
</evidence>
<proteinExistence type="predicted"/>
<protein>
    <submittedName>
        <fullName evidence="1">Uncharacterized protein</fullName>
    </submittedName>
</protein>
<name>A0A2T7C4N2_9POAL</name>
<dbReference type="EMBL" id="CM009757">
    <property type="protein sequence ID" value="PUZ38308.1"/>
    <property type="molecule type" value="Genomic_DNA"/>
</dbReference>
<organism evidence="1 2">
    <name type="scientific">Panicum hallii var. hallii</name>
    <dbReference type="NCBI Taxonomy" id="1504633"/>
    <lineage>
        <taxon>Eukaryota</taxon>
        <taxon>Viridiplantae</taxon>
        <taxon>Streptophyta</taxon>
        <taxon>Embryophyta</taxon>
        <taxon>Tracheophyta</taxon>
        <taxon>Spermatophyta</taxon>
        <taxon>Magnoliopsida</taxon>
        <taxon>Liliopsida</taxon>
        <taxon>Poales</taxon>
        <taxon>Poaceae</taxon>
        <taxon>PACMAD clade</taxon>
        <taxon>Panicoideae</taxon>
        <taxon>Panicodae</taxon>
        <taxon>Paniceae</taxon>
        <taxon>Panicinae</taxon>
        <taxon>Panicum</taxon>
        <taxon>Panicum sect. Panicum</taxon>
    </lineage>
</organism>